<keyword evidence="3" id="KW-1185">Reference proteome</keyword>
<sequence length="97" mass="11274">MGTWLGCLERHWKLKAVRRWVFQACCLLSVDVILDTYLVSVSLHCSLVLDPATSWRSFLASGYTQSFFALWFETYVVPVLQMVAWRILLMPYGYFDG</sequence>
<keyword evidence="1" id="KW-0812">Transmembrane</keyword>
<name>A0AAN6SIK4_9PEZI</name>
<evidence type="ECO:0000256" key="1">
    <source>
        <dbReference type="SAM" id="Phobius"/>
    </source>
</evidence>
<feature type="transmembrane region" description="Helical" evidence="1">
    <location>
        <begin position="69"/>
        <end position="89"/>
    </location>
</feature>
<dbReference type="EMBL" id="MU859087">
    <property type="protein sequence ID" value="KAK3954633.1"/>
    <property type="molecule type" value="Genomic_DNA"/>
</dbReference>
<gene>
    <name evidence="2" type="ORF">QBC32DRAFT_335827</name>
</gene>
<reference evidence="2" key="1">
    <citation type="journal article" date="2023" name="Mol. Phylogenet. Evol.">
        <title>Genome-scale phylogeny and comparative genomics of the fungal order Sordariales.</title>
        <authorList>
            <person name="Hensen N."/>
            <person name="Bonometti L."/>
            <person name="Westerberg I."/>
            <person name="Brannstrom I.O."/>
            <person name="Guillou S."/>
            <person name="Cros-Aarteil S."/>
            <person name="Calhoun S."/>
            <person name="Haridas S."/>
            <person name="Kuo A."/>
            <person name="Mondo S."/>
            <person name="Pangilinan J."/>
            <person name="Riley R."/>
            <person name="LaButti K."/>
            <person name="Andreopoulos B."/>
            <person name="Lipzen A."/>
            <person name="Chen C."/>
            <person name="Yan M."/>
            <person name="Daum C."/>
            <person name="Ng V."/>
            <person name="Clum A."/>
            <person name="Steindorff A."/>
            <person name="Ohm R.A."/>
            <person name="Martin F."/>
            <person name="Silar P."/>
            <person name="Natvig D.O."/>
            <person name="Lalanne C."/>
            <person name="Gautier V."/>
            <person name="Ament-Velasquez S.L."/>
            <person name="Kruys A."/>
            <person name="Hutchinson M.I."/>
            <person name="Powell A.J."/>
            <person name="Barry K."/>
            <person name="Miller A.N."/>
            <person name="Grigoriev I.V."/>
            <person name="Debuchy R."/>
            <person name="Gladieux P."/>
            <person name="Hiltunen Thoren M."/>
            <person name="Johannesson H."/>
        </authorList>
    </citation>
    <scope>NUCLEOTIDE SEQUENCE</scope>
    <source>
        <strain evidence="2">CBS 626.80</strain>
    </source>
</reference>
<accession>A0AAN6SIK4</accession>
<comment type="caution">
    <text evidence="2">The sequence shown here is derived from an EMBL/GenBank/DDBJ whole genome shotgun (WGS) entry which is preliminary data.</text>
</comment>
<evidence type="ECO:0000313" key="2">
    <source>
        <dbReference type="EMBL" id="KAK3954633.1"/>
    </source>
</evidence>
<dbReference type="Proteomes" id="UP001303222">
    <property type="component" value="Unassembled WGS sequence"/>
</dbReference>
<reference evidence="2" key="2">
    <citation type="submission" date="2023-06" db="EMBL/GenBank/DDBJ databases">
        <authorList>
            <consortium name="Lawrence Berkeley National Laboratory"/>
            <person name="Mondo S.J."/>
            <person name="Hensen N."/>
            <person name="Bonometti L."/>
            <person name="Westerberg I."/>
            <person name="Brannstrom I.O."/>
            <person name="Guillou S."/>
            <person name="Cros-Aarteil S."/>
            <person name="Calhoun S."/>
            <person name="Haridas S."/>
            <person name="Kuo A."/>
            <person name="Pangilinan J."/>
            <person name="Riley R."/>
            <person name="Labutti K."/>
            <person name="Andreopoulos B."/>
            <person name="Lipzen A."/>
            <person name="Chen C."/>
            <person name="Yanf M."/>
            <person name="Daum C."/>
            <person name="Ng V."/>
            <person name="Clum A."/>
            <person name="Steindorff A."/>
            <person name="Ohm R."/>
            <person name="Martin F."/>
            <person name="Silar P."/>
            <person name="Natvig D."/>
            <person name="Lalanne C."/>
            <person name="Gautier V."/>
            <person name="Ament-Velasquez S.L."/>
            <person name="Kruys A."/>
            <person name="Hutchinson M.I."/>
            <person name="Powell A.J."/>
            <person name="Barry K."/>
            <person name="Miller A.N."/>
            <person name="Grigoriev I.V."/>
            <person name="Debuchy R."/>
            <person name="Gladieux P."/>
            <person name="Thoren M.H."/>
            <person name="Johannesson H."/>
        </authorList>
    </citation>
    <scope>NUCLEOTIDE SEQUENCE</scope>
    <source>
        <strain evidence="2">CBS 626.80</strain>
    </source>
</reference>
<proteinExistence type="predicted"/>
<evidence type="ECO:0000313" key="3">
    <source>
        <dbReference type="Proteomes" id="UP001303222"/>
    </source>
</evidence>
<protein>
    <submittedName>
        <fullName evidence="2">Uncharacterized protein</fullName>
    </submittedName>
</protein>
<keyword evidence="1" id="KW-0472">Membrane</keyword>
<organism evidence="2 3">
    <name type="scientific">Pseudoneurospora amorphoporcata</name>
    <dbReference type="NCBI Taxonomy" id="241081"/>
    <lineage>
        <taxon>Eukaryota</taxon>
        <taxon>Fungi</taxon>
        <taxon>Dikarya</taxon>
        <taxon>Ascomycota</taxon>
        <taxon>Pezizomycotina</taxon>
        <taxon>Sordariomycetes</taxon>
        <taxon>Sordariomycetidae</taxon>
        <taxon>Sordariales</taxon>
        <taxon>Sordariaceae</taxon>
        <taxon>Pseudoneurospora</taxon>
    </lineage>
</organism>
<keyword evidence="1" id="KW-1133">Transmembrane helix</keyword>
<dbReference type="AlphaFoldDB" id="A0AAN6SIK4"/>
<feature type="transmembrane region" description="Helical" evidence="1">
    <location>
        <begin position="20"/>
        <end position="49"/>
    </location>
</feature>